<keyword evidence="12" id="KW-1185">Reference proteome</keyword>
<keyword evidence="8" id="KW-0460">Magnesium</keyword>
<dbReference type="PANTHER" id="PTHR33571:SF12">
    <property type="entry name" value="BSL3053 PROTEIN"/>
    <property type="match status" value="1"/>
</dbReference>
<dbReference type="PANTHER" id="PTHR33571">
    <property type="entry name" value="SSL8005 PROTEIN"/>
    <property type="match status" value="1"/>
</dbReference>
<dbReference type="CDD" id="cd05403">
    <property type="entry name" value="NT_KNTase_like"/>
    <property type="match status" value="1"/>
</dbReference>
<evidence type="ECO:0000313" key="11">
    <source>
        <dbReference type="EMBL" id="USR90223.1"/>
    </source>
</evidence>
<keyword evidence="6" id="KW-0547">Nucleotide-binding</keyword>
<gene>
    <name evidence="11" type="ORF">NEA10_15410</name>
</gene>
<dbReference type="Pfam" id="PF01909">
    <property type="entry name" value="NTP_transf_2"/>
    <property type="match status" value="1"/>
</dbReference>
<dbReference type="InterPro" id="IPR043519">
    <property type="entry name" value="NT_sf"/>
</dbReference>
<dbReference type="EMBL" id="CP098611">
    <property type="protein sequence ID" value="USR90223.1"/>
    <property type="molecule type" value="Genomic_DNA"/>
</dbReference>
<evidence type="ECO:0000313" key="12">
    <source>
        <dbReference type="Proteomes" id="UP001056708"/>
    </source>
</evidence>
<evidence type="ECO:0000256" key="2">
    <source>
        <dbReference type="ARBA" id="ARBA00022649"/>
    </source>
</evidence>
<dbReference type="InterPro" id="IPR052038">
    <property type="entry name" value="Type-VII_TA_antitoxin"/>
</dbReference>
<dbReference type="InterPro" id="IPR002934">
    <property type="entry name" value="Polymerase_NTP_transf_dom"/>
</dbReference>
<comment type="cofactor">
    <cofactor evidence="1">
        <name>Mg(2+)</name>
        <dbReference type="ChEBI" id="CHEBI:18420"/>
    </cofactor>
</comment>
<dbReference type="Proteomes" id="UP001056708">
    <property type="component" value="Chromosome"/>
</dbReference>
<evidence type="ECO:0000256" key="7">
    <source>
        <dbReference type="ARBA" id="ARBA00022840"/>
    </source>
</evidence>
<comment type="similarity">
    <text evidence="9">Belongs to the MntA antitoxin family.</text>
</comment>
<keyword evidence="2" id="KW-1277">Toxin-antitoxin system</keyword>
<dbReference type="SUPFAM" id="SSF81301">
    <property type="entry name" value="Nucleotidyltransferase"/>
    <property type="match status" value="1"/>
</dbReference>
<organism evidence="11 12">
    <name type="scientific">Phormidium yuhuli AB48</name>
    <dbReference type="NCBI Taxonomy" id="2940671"/>
    <lineage>
        <taxon>Bacteria</taxon>
        <taxon>Bacillati</taxon>
        <taxon>Cyanobacteriota</taxon>
        <taxon>Cyanophyceae</taxon>
        <taxon>Oscillatoriophycideae</taxon>
        <taxon>Oscillatoriales</taxon>
        <taxon>Oscillatoriaceae</taxon>
        <taxon>Phormidium</taxon>
        <taxon>Phormidium yuhuli</taxon>
    </lineage>
</organism>
<feature type="domain" description="Polymerase nucleotidyl transferase" evidence="10">
    <location>
        <begin position="23"/>
        <end position="101"/>
    </location>
</feature>
<dbReference type="Gene3D" id="3.30.460.10">
    <property type="entry name" value="Beta Polymerase, domain 2"/>
    <property type="match status" value="1"/>
</dbReference>
<proteinExistence type="inferred from homology"/>
<evidence type="ECO:0000256" key="5">
    <source>
        <dbReference type="ARBA" id="ARBA00022723"/>
    </source>
</evidence>
<evidence type="ECO:0000256" key="9">
    <source>
        <dbReference type="ARBA" id="ARBA00038276"/>
    </source>
</evidence>
<evidence type="ECO:0000256" key="4">
    <source>
        <dbReference type="ARBA" id="ARBA00022695"/>
    </source>
</evidence>
<evidence type="ECO:0000256" key="8">
    <source>
        <dbReference type="ARBA" id="ARBA00022842"/>
    </source>
</evidence>
<evidence type="ECO:0000256" key="6">
    <source>
        <dbReference type="ARBA" id="ARBA00022741"/>
    </source>
</evidence>
<keyword evidence="3" id="KW-0808">Transferase</keyword>
<dbReference type="RefSeq" id="WP_252662141.1">
    <property type="nucleotide sequence ID" value="NZ_CP098611.1"/>
</dbReference>
<sequence>MTSTNSNLSQTAIALRPNLTVDRQQLRELCDRWQITQLELFGSVLRDDFRPDSDIDVLVTFADTARITFFDLDSIERQLSLLFENRPVDLVTRRAIEQSHNPIRRAAILGTAQPFYREP</sequence>
<evidence type="ECO:0000259" key="10">
    <source>
        <dbReference type="Pfam" id="PF01909"/>
    </source>
</evidence>
<accession>A0ABY5ALY8</accession>
<keyword evidence="4" id="KW-0548">Nucleotidyltransferase</keyword>
<keyword evidence="5" id="KW-0479">Metal-binding</keyword>
<reference evidence="11" key="1">
    <citation type="submission" date="2022-06" db="EMBL/GenBank/DDBJ databases">
        <title>Genome sequence of Phormidium yuhuli AB48 isolated from an industrial photobioreactor environment.</title>
        <authorList>
            <person name="Qiu Y."/>
            <person name="Noonan A.J.C."/>
            <person name="Dofher K."/>
            <person name="Koch M."/>
            <person name="Kieft B."/>
            <person name="Lin X."/>
            <person name="Ziels R.M."/>
            <person name="Hallam S.J."/>
        </authorList>
    </citation>
    <scope>NUCLEOTIDE SEQUENCE</scope>
    <source>
        <strain evidence="11">AB48</strain>
    </source>
</reference>
<protein>
    <submittedName>
        <fullName evidence="11">Nucleotidyltransferase domain-containing protein</fullName>
    </submittedName>
</protein>
<evidence type="ECO:0000256" key="1">
    <source>
        <dbReference type="ARBA" id="ARBA00001946"/>
    </source>
</evidence>
<evidence type="ECO:0000256" key="3">
    <source>
        <dbReference type="ARBA" id="ARBA00022679"/>
    </source>
</evidence>
<name>A0ABY5ALY8_9CYAN</name>
<keyword evidence="7" id="KW-0067">ATP-binding</keyword>